<dbReference type="Gene3D" id="3.40.50.300">
    <property type="entry name" value="P-loop containing nucleotide triphosphate hydrolases"/>
    <property type="match status" value="1"/>
</dbReference>
<dbReference type="InterPro" id="IPR037359">
    <property type="entry name" value="NST/OST"/>
</dbReference>
<dbReference type="InterPro" id="IPR000863">
    <property type="entry name" value="Sulfotransferase_dom"/>
</dbReference>
<dbReference type="Pfam" id="PF00685">
    <property type="entry name" value="Sulfotransfer_1"/>
    <property type="match status" value="1"/>
</dbReference>
<dbReference type="Proteomes" id="UP000238949">
    <property type="component" value="Unassembled WGS sequence"/>
</dbReference>
<gene>
    <name evidence="4" type="ORF">C6Y40_23750</name>
</gene>
<evidence type="ECO:0000259" key="3">
    <source>
        <dbReference type="Pfam" id="PF00685"/>
    </source>
</evidence>
<protein>
    <recommendedName>
        <fullName evidence="3">Sulfotransferase domain-containing protein</fullName>
    </recommendedName>
</protein>
<dbReference type="RefSeq" id="WP_105936868.1">
    <property type="nucleotide sequence ID" value="NZ_PVNP01000216.1"/>
</dbReference>
<accession>A0A2S9V3N9</accession>
<dbReference type="GO" id="GO:0008146">
    <property type="term" value="F:sulfotransferase activity"/>
    <property type="evidence" value="ECO:0007669"/>
    <property type="project" value="InterPro"/>
</dbReference>
<dbReference type="PANTHER" id="PTHR10605">
    <property type="entry name" value="HEPARAN SULFATE SULFOTRANSFERASE"/>
    <property type="match status" value="1"/>
</dbReference>
<keyword evidence="2" id="KW-0325">Glycoprotein</keyword>
<dbReference type="AlphaFoldDB" id="A0A2S9V3N9"/>
<comment type="caution">
    <text evidence="4">The sequence shown here is derived from an EMBL/GenBank/DDBJ whole genome shotgun (WGS) entry which is preliminary data.</text>
</comment>
<evidence type="ECO:0000313" key="4">
    <source>
        <dbReference type="EMBL" id="PRO71072.1"/>
    </source>
</evidence>
<reference evidence="5" key="1">
    <citation type="journal article" date="2020" name="Int. J. Syst. Evol. Microbiol.">
        <title>Alteromonas alba sp. nov., a marine bacterium isolated from the seawater of the West Pacific Ocean.</title>
        <authorList>
            <person name="Sun C."/>
            <person name="Wu Y.-H."/>
            <person name="Xamxidin M."/>
            <person name="Cheng H."/>
            <person name="Xu X.-W."/>
        </authorList>
    </citation>
    <scope>NUCLEOTIDE SEQUENCE [LARGE SCALE GENOMIC DNA]</scope>
    <source>
        <strain evidence="5">190</strain>
    </source>
</reference>
<dbReference type="PANTHER" id="PTHR10605:SF56">
    <property type="entry name" value="BIFUNCTIONAL HEPARAN SULFATE N-DEACETYLASE_N-SULFOTRANSFERASE"/>
    <property type="match status" value="1"/>
</dbReference>
<evidence type="ECO:0000313" key="5">
    <source>
        <dbReference type="Proteomes" id="UP000238949"/>
    </source>
</evidence>
<dbReference type="EMBL" id="PVNP01000216">
    <property type="protein sequence ID" value="PRO71072.1"/>
    <property type="molecule type" value="Genomic_DNA"/>
</dbReference>
<keyword evidence="1" id="KW-0808">Transferase</keyword>
<evidence type="ECO:0000256" key="2">
    <source>
        <dbReference type="ARBA" id="ARBA00023180"/>
    </source>
</evidence>
<feature type="domain" description="Sulfotransferase" evidence="3">
    <location>
        <begin position="8"/>
        <end position="229"/>
    </location>
</feature>
<name>A0A2S9V3N9_9ALTE</name>
<evidence type="ECO:0000256" key="1">
    <source>
        <dbReference type="ARBA" id="ARBA00022679"/>
    </source>
</evidence>
<dbReference type="SUPFAM" id="SSF52540">
    <property type="entry name" value="P-loop containing nucleoside triphosphate hydrolases"/>
    <property type="match status" value="1"/>
</dbReference>
<dbReference type="OrthoDB" id="9075305at2"/>
<organism evidence="4 5">
    <name type="scientific">Alteromonas alba</name>
    <dbReference type="NCBI Taxonomy" id="2079529"/>
    <lineage>
        <taxon>Bacteria</taxon>
        <taxon>Pseudomonadati</taxon>
        <taxon>Pseudomonadota</taxon>
        <taxon>Gammaproteobacteria</taxon>
        <taxon>Alteromonadales</taxon>
        <taxon>Alteromonadaceae</taxon>
        <taxon>Alteromonas/Salinimonas group</taxon>
        <taxon>Alteromonas</taxon>
    </lineage>
</organism>
<dbReference type="InterPro" id="IPR027417">
    <property type="entry name" value="P-loop_NTPase"/>
</dbReference>
<keyword evidence="5" id="KW-1185">Reference proteome</keyword>
<sequence>MSTKNILPNLFLAGAPKCGTTSVYDWLVSHPDISGGVDKELFYLVDKADWKFNEKSNWQDQREEGYAKLFKQENKYIVDGTTLTIYQNSALEYAQAHPCKALFFIREPSQRIYSTFKYFRDTRTVLPAGLSFDEFISEVENGNSFGGINQLSAVIEQSIYHRFIEKWIAILGVENVRVYDFRALKNDKKALMRDICEWLGIDQTIYDNFDFSHKNETAIVRNRTLNKVKEKIGVRIKNEKLKELIRPIYNSLNKKKPDNTANEQEGQVKERLRLDLAEDFNQSLKMVKEV</sequence>
<proteinExistence type="predicted"/>